<dbReference type="GO" id="GO:0016020">
    <property type="term" value="C:membrane"/>
    <property type="evidence" value="ECO:0007669"/>
    <property type="project" value="UniProtKB-SubCell"/>
</dbReference>
<evidence type="ECO:0000256" key="2">
    <source>
        <dbReference type="ARBA" id="ARBA00010794"/>
    </source>
</evidence>
<evidence type="ECO:0000256" key="3">
    <source>
        <dbReference type="ARBA" id="ARBA00022528"/>
    </source>
</evidence>
<comment type="pathway">
    <text evidence="14">Cofactor biosynthesis; tocopherol biosynthesis.</text>
</comment>
<accession>A0A835XGZ9</accession>
<keyword evidence="13" id="KW-0472">Membrane</keyword>
<protein>
    <recommendedName>
        <fullName evidence="15">phytol kinase</fullName>
        <ecNumber evidence="15">2.7.1.182</ecNumber>
    </recommendedName>
</protein>
<keyword evidence="21" id="KW-1185">Reference proteome</keyword>
<keyword evidence="5" id="KW-0808">Transferase</keyword>
<feature type="region of interest" description="Disordered" evidence="18">
    <location>
        <begin position="1"/>
        <end position="22"/>
    </location>
</feature>
<keyword evidence="8 17" id="KW-0863">Zinc-finger</keyword>
<evidence type="ECO:0000256" key="8">
    <source>
        <dbReference type="ARBA" id="ARBA00022771"/>
    </source>
</evidence>
<comment type="similarity">
    <text evidence="2">Belongs to the polyprenol kinase family.</text>
</comment>
<keyword evidence="10" id="KW-0862">Zinc</keyword>
<dbReference type="SUPFAM" id="SSF144232">
    <property type="entry name" value="HIT/MYND zinc finger-like"/>
    <property type="match status" value="1"/>
</dbReference>
<evidence type="ECO:0000256" key="1">
    <source>
        <dbReference type="ARBA" id="ARBA00004508"/>
    </source>
</evidence>
<evidence type="ECO:0000256" key="14">
    <source>
        <dbReference type="ARBA" id="ARBA00024015"/>
    </source>
</evidence>
<dbReference type="GO" id="GO:0008270">
    <property type="term" value="F:zinc ion binding"/>
    <property type="evidence" value="ECO:0007669"/>
    <property type="project" value="UniProtKB-KW"/>
</dbReference>
<keyword evidence="4" id="KW-0934">Plastid</keyword>
<evidence type="ECO:0000256" key="4">
    <source>
        <dbReference type="ARBA" id="ARBA00022640"/>
    </source>
</evidence>
<evidence type="ECO:0000256" key="10">
    <source>
        <dbReference type="ARBA" id="ARBA00022833"/>
    </source>
</evidence>
<dbReference type="GO" id="GO:0010276">
    <property type="term" value="F:phytol kinase activity"/>
    <property type="evidence" value="ECO:0007669"/>
    <property type="project" value="UniProtKB-EC"/>
</dbReference>
<evidence type="ECO:0000259" key="19">
    <source>
        <dbReference type="PROSITE" id="PS50865"/>
    </source>
</evidence>
<comment type="caution">
    <text evidence="20">The sequence shown here is derived from an EMBL/GenBank/DDBJ whole genome shotgun (WGS) entry which is preliminary data.</text>
</comment>
<keyword evidence="11" id="KW-0809">Transit peptide</keyword>
<evidence type="ECO:0000256" key="6">
    <source>
        <dbReference type="ARBA" id="ARBA00022692"/>
    </source>
</evidence>
<dbReference type="InterPro" id="IPR039606">
    <property type="entry name" value="Phytol/farnesol_kinase"/>
</dbReference>
<dbReference type="InterPro" id="IPR002893">
    <property type="entry name" value="Znf_MYND"/>
</dbReference>
<dbReference type="OrthoDB" id="432970at2759"/>
<dbReference type="GO" id="GO:0009507">
    <property type="term" value="C:chloroplast"/>
    <property type="evidence" value="ECO:0007669"/>
    <property type="project" value="UniProtKB-SubCell"/>
</dbReference>
<comment type="subcellular location">
    <subcellularLocation>
        <location evidence="1">Plastid</location>
        <location evidence="1">Chloroplast membrane</location>
        <topology evidence="1">Multi-pass membrane protein</topology>
    </subcellularLocation>
</comment>
<evidence type="ECO:0000256" key="9">
    <source>
        <dbReference type="ARBA" id="ARBA00022777"/>
    </source>
</evidence>
<feature type="domain" description="MYND-type" evidence="19">
    <location>
        <begin position="893"/>
        <end position="939"/>
    </location>
</feature>
<evidence type="ECO:0000256" key="12">
    <source>
        <dbReference type="ARBA" id="ARBA00022989"/>
    </source>
</evidence>
<keyword evidence="3" id="KW-0150">Chloroplast</keyword>
<dbReference type="Pfam" id="PF01753">
    <property type="entry name" value="zf-MYND"/>
    <property type="match status" value="1"/>
</dbReference>
<evidence type="ECO:0000256" key="16">
    <source>
        <dbReference type="ARBA" id="ARBA00048889"/>
    </source>
</evidence>
<evidence type="ECO:0000256" key="17">
    <source>
        <dbReference type="PROSITE-ProRule" id="PRU00134"/>
    </source>
</evidence>
<evidence type="ECO:0000256" key="7">
    <source>
        <dbReference type="ARBA" id="ARBA00022723"/>
    </source>
</evidence>
<keyword evidence="6" id="KW-0812">Transmembrane</keyword>
<dbReference type="AlphaFoldDB" id="A0A835XGZ9"/>
<evidence type="ECO:0000256" key="15">
    <source>
        <dbReference type="ARBA" id="ARBA00039024"/>
    </source>
</evidence>
<evidence type="ECO:0000313" key="20">
    <source>
        <dbReference type="EMBL" id="KAG2482902.1"/>
    </source>
</evidence>
<evidence type="ECO:0000256" key="18">
    <source>
        <dbReference type="SAM" id="MobiDB-lite"/>
    </source>
</evidence>
<gene>
    <name evidence="20" type="ORF">HYH03_018184</name>
</gene>
<organism evidence="20 21">
    <name type="scientific">Edaphochlamys debaryana</name>
    <dbReference type="NCBI Taxonomy" id="47281"/>
    <lineage>
        <taxon>Eukaryota</taxon>
        <taxon>Viridiplantae</taxon>
        <taxon>Chlorophyta</taxon>
        <taxon>core chlorophytes</taxon>
        <taxon>Chlorophyceae</taxon>
        <taxon>CS clade</taxon>
        <taxon>Chlamydomonadales</taxon>
        <taxon>Chlamydomonadales incertae sedis</taxon>
        <taxon>Edaphochlamys</taxon>
    </lineage>
</organism>
<dbReference type="EMBL" id="JAEHOE010000197">
    <property type="protein sequence ID" value="KAG2482902.1"/>
    <property type="molecule type" value="Genomic_DNA"/>
</dbReference>
<dbReference type="PROSITE" id="PS50865">
    <property type="entry name" value="ZF_MYND_2"/>
    <property type="match status" value="1"/>
</dbReference>
<reference evidence="20" key="1">
    <citation type="journal article" date="2020" name="bioRxiv">
        <title>Comparative genomics of Chlamydomonas.</title>
        <authorList>
            <person name="Craig R.J."/>
            <person name="Hasan A.R."/>
            <person name="Ness R.W."/>
            <person name="Keightley P.D."/>
        </authorList>
    </citation>
    <scope>NUCLEOTIDE SEQUENCE</scope>
    <source>
        <strain evidence="20">CCAP 11/70</strain>
    </source>
</reference>
<evidence type="ECO:0000256" key="5">
    <source>
        <dbReference type="ARBA" id="ARBA00022679"/>
    </source>
</evidence>
<keyword evidence="7" id="KW-0479">Metal-binding</keyword>
<name>A0A835XGZ9_9CHLO</name>
<keyword evidence="12" id="KW-1133">Transmembrane helix</keyword>
<proteinExistence type="inferred from homology"/>
<evidence type="ECO:0000313" key="21">
    <source>
        <dbReference type="Proteomes" id="UP000612055"/>
    </source>
</evidence>
<evidence type="ECO:0000256" key="13">
    <source>
        <dbReference type="ARBA" id="ARBA00023136"/>
    </source>
</evidence>
<dbReference type="Proteomes" id="UP000612055">
    <property type="component" value="Unassembled WGS sequence"/>
</dbReference>
<dbReference type="PANTHER" id="PTHR32523">
    <property type="entry name" value="PHYTOL KINASE 1, CHLOROPLASTIC"/>
    <property type="match status" value="1"/>
</dbReference>
<dbReference type="EC" id="2.7.1.182" evidence="15"/>
<keyword evidence="9" id="KW-0418">Kinase</keyword>
<evidence type="ECO:0000256" key="11">
    <source>
        <dbReference type="ARBA" id="ARBA00022946"/>
    </source>
</evidence>
<dbReference type="PANTHER" id="PTHR32523:SF8">
    <property type="entry name" value="DOLICHOL KINASE"/>
    <property type="match status" value="1"/>
</dbReference>
<dbReference type="Gene3D" id="6.10.140.2220">
    <property type="match status" value="1"/>
</dbReference>
<comment type="catalytic activity">
    <reaction evidence="16">
        <text>phytol + CTP = phytyl phosphate + CDP + H(+)</text>
        <dbReference type="Rhea" id="RHEA:38055"/>
        <dbReference type="ChEBI" id="CHEBI:15378"/>
        <dbReference type="ChEBI" id="CHEBI:17327"/>
        <dbReference type="ChEBI" id="CHEBI:37563"/>
        <dbReference type="ChEBI" id="CHEBI:58069"/>
        <dbReference type="ChEBI" id="CHEBI:75483"/>
        <dbReference type="EC" id="2.7.1.182"/>
    </reaction>
</comment>
<sequence>MAKSLLAMGSAPPPGASPELYGPDPAVLDFARRLVLAETLQALAARLAEVRQALEDPPEGGGDATQPRREDEVDEGVELILYCQLTKAVAMLLEACLALALLPTAPPASLRAEQQRAAEAEGCYRSELAEALQSSYIAEHSAATTLVLLRAYDGLRGLPASPALLAAGPPGDSEGSSGLRKAAAKSVDELLWGTSLYLRALLRLALGPSAASATSLPAGPASDQQYSRPLAALSRAAALGPCASYLTLAYGMSVLSYMDGGGTRGLPEDVRRGLGEPLRVDACGRLEVLTSKEEPSALVPLGSVSGPVRNCLYALYAAALAAAAASTAGTSAAYPAACVPGSTGAATPTTTPAATPAAPPRRLQLGWHTALGLAMRAARIGVRAAEEAAAGRTREQEEAALAAALTGQGTFRALVSEGCGAAVAVEALKVAAQLRSLLLRCRGGEDGGPTSDAGSAGSGQVDQGAEWWRLLAKVAPHLSYLGIGRHSSATAFGQCLREHLPAVPLPPEPLPPVASPAVASALAGGVLPCLERLIRRAAAAAREAGGTGQQHAAAPPGDAGPAEPTPELLALMALDACCRTASGAMAVCWMLFAALLAYGDPREAGALIATLGKALLILGDPRNGAFHGLLVQISDSILLLGRTFLDSAAARLEGGGALTPPERQLAGLLGAAAAVWLPEVSRALMTGGTSRGHLMVGLRWLPLLSCYSDRTTVRATAAAASRGQAAPAVAAEATGSGGWNGFKGTLFQSGEVIRMAFSAWSNPSVDNSARDAFAPWLAEAACTFAALRPEEAAASVGSVLRTKEVRALAAELKASATEETEKALEALAAQLLRWEMVVLSRSGGRGGGRAGAAASGPPLAARYGVWVPRLQSAAALLPASPAAARQLLGGCSNPACANQEGDSDAALPLRACAGCGGAASYCSRECQMAHWRSGHREACRGGAGGGGRGGGG</sequence>